<keyword evidence="12 14" id="KW-0472">Membrane</keyword>
<dbReference type="Proteomes" id="UP000776164">
    <property type="component" value="Unassembled WGS sequence"/>
</dbReference>
<protein>
    <submittedName>
        <fullName evidence="16">Ferric reductase</fullName>
    </submittedName>
</protein>
<dbReference type="EMBL" id="JAFBBU010000001">
    <property type="protein sequence ID" value="MBM7470930.1"/>
    <property type="molecule type" value="Genomic_DNA"/>
</dbReference>
<evidence type="ECO:0000313" key="17">
    <source>
        <dbReference type="Proteomes" id="UP000776164"/>
    </source>
</evidence>
<organism evidence="16 17">
    <name type="scientific">Subtercola frigoramans</name>
    <dbReference type="NCBI Taxonomy" id="120298"/>
    <lineage>
        <taxon>Bacteria</taxon>
        <taxon>Bacillati</taxon>
        <taxon>Actinomycetota</taxon>
        <taxon>Actinomycetes</taxon>
        <taxon>Micrococcales</taxon>
        <taxon>Microbacteriaceae</taxon>
        <taxon>Subtercola</taxon>
    </lineage>
</organism>
<keyword evidence="8 14" id="KW-1133">Transmembrane helix</keyword>
<feature type="region of interest" description="Disordered" evidence="13">
    <location>
        <begin position="1"/>
        <end position="33"/>
    </location>
</feature>
<feature type="domain" description="FAD-binding FR-type" evidence="15">
    <location>
        <begin position="273"/>
        <end position="373"/>
    </location>
</feature>
<dbReference type="InterPro" id="IPR017938">
    <property type="entry name" value="Riboflavin_synthase-like_b-brl"/>
</dbReference>
<evidence type="ECO:0000256" key="7">
    <source>
        <dbReference type="ARBA" id="ARBA00022827"/>
    </source>
</evidence>
<evidence type="ECO:0000256" key="4">
    <source>
        <dbReference type="ARBA" id="ARBA00022692"/>
    </source>
</evidence>
<evidence type="ECO:0000256" key="6">
    <source>
        <dbReference type="ARBA" id="ARBA00022723"/>
    </source>
</evidence>
<evidence type="ECO:0000256" key="3">
    <source>
        <dbReference type="ARBA" id="ARBA00022630"/>
    </source>
</evidence>
<dbReference type="SUPFAM" id="SSF52343">
    <property type="entry name" value="Ferredoxin reductase-like, C-terminal NADP-linked domain"/>
    <property type="match status" value="1"/>
</dbReference>
<feature type="transmembrane region" description="Helical" evidence="14">
    <location>
        <begin position="217"/>
        <end position="235"/>
    </location>
</feature>
<evidence type="ECO:0000256" key="8">
    <source>
        <dbReference type="ARBA" id="ARBA00022989"/>
    </source>
</evidence>
<keyword evidence="6" id="KW-0479">Metal-binding</keyword>
<evidence type="ECO:0000256" key="14">
    <source>
        <dbReference type="SAM" id="Phobius"/>
    </source>
</evidence>
<evidence type="ECO:0000256" key="2">
    <source>
        <dbReference type="ARBA" id="ARBA00004141"/>
    </source>
</evidence>
<feature type="transmembrane region" description="Helical" evidence="14">
    <location>
        <begin position="148"/>
        <end position="166"/>
    </location>
</feature>
<proteinExistence type="predicted"/>
<name>A0ABS2L2E4_9MICO</name>
<keyword evidence="7" id="KW-0274">FAD</keyword>
<keyword evidence="5" id="KW-0001">2Fe-2S</keyword>
<evidence type="ECO:0000256" key="5">
    <source>
        <dbReference type="ARBA" id="ARBA00022714"/>
    </source>
</evidence>
<keyword evidence="4 14" id="KW-0812">Transmembrane</keyword>
<evidence type="ECO:0000256" key="11">
    <source>
        <dbReference type="ARBA" id="ARBA00023014"/>
    </source>
</evidence>
<dbReference type="Pfam" id="PF01794">
    <property type="entry name" value="Ferric_reduct"/>
    <property type="match status" value="1"/>
</dbReference>
<feature type="transmembrane region" description="Helical" evidence="14">
    <location>
        <begin position="68"/>
        <end position="90"/>
    </location>
</feature>
<feature type="transmembrane region" description="Helical" evidence="14">
    <location>
        <begin position="186"/>
        <end position="205"/>
    </location>
</feature>
<evidence type="ECO:0000256" key="12">
    <source>
        <dbReference type="ARBA" id="ARBA00023136"/>
    </source>
</evidence>
<reference evidence="16 17" key="1">
    <citation type="submission" date="2021-01" db="EMBL/GenBank/DDBJ databases">
        <title>Sequencing the genomes of 1000 actinobacteria strains.</title>
        <authorList>
            <person name="Klenk H.-P."/>
        </authorList>
    </citation>
    <scope>NUCLEOTIDE SEQUENCE [LARGE SCALE GENOMIC DNA]</scope>
    <source>
        <strain evidence="16 17">DSM 13057</strain>
    </source>
</reference>
<dbReference type="InterPro" id="IPR039261">
    <property type="entry name" value="FNR_nucleotide-bd"/>
</dbReference>
<evidence type="ECO:0000256" key="9">
    <source>
        <dbReference type="ARBA" id="ARBA00023002"/>
    </source>
</evidence>
<dbReference type="PANTHER" id="PTHR47354:SF8">
    <property type="entry name" value="1,2-PHENYLACETYL-COA EPOXIDASE, SUBUNIT E"/>
    <property type="match status" value="1"/>
</dbReference>
<dbReference type="InterPro" id="IPR050415">
    <property type="entry name" value="MRET"/>
</dbReference>
<keyword evidence="9" id="KW-0560">Oxidoreductase</keyword>
<keyword evidence="17" id="KW-1185">Reference proteome</keyword>
<keyword evidence="10" id="KW-0408">Iron</keyword>
<evidence type="ECO:0000313" key="16">
    <source>
        <dbReference type="EMBL" id="MBM7470930.1"/>
    </source>
</evidence>
<feature type="transmembrane region" description="Helical" evidence="14">
    <location>
        <begin position="102"/>
        <end position="127"/>
    </location>
</feature>
<comment type="caution">
    <text evidence="16">The sequence shown here is derived from an EMBL/GenBank/DDBJ whole genome shotgun (WGS) entry which is preliminary data.</text>
</comment>
<dbReference type="InterPro" id="IPR017927">
    <property type="entry name" value="FAD-bd_FR_type"/>
</dbReference>
<keyword evidence="3" id="KW-0285">Flavoprotein</keyword>
<dbReference type="PANTHER" id="PTHR47354">
    <property type="entry name" value="NADH OXIDOREDUCTASE HCR"/>
    <property type="match status" value="1"/>
</dbReference>
<dbReference type="SUPFAM" id="SSF63380">
    <property type="entry name" value="Riboflavin synthase domain-like"/>
    <property type="match status" value="1"/>
</dbReference>
<dbReference type="Gene3D" id="3.40.50.80">
    <property type="entry name" value="Nucleotide-binding domain of ferredoxin-NADP reductase (FNR) module"/>
    <property type="match status" value="1"/>
</dbReference>
<comment type="cofactor">
    <cofactor evidence="1">
        <name>FAD</name>
        <dbReference type="ChEBI" id="CHEBI:57692"/>
    </cofactor>
</comment>
<dbReference type="PROSITE" id="PS51384">
    <property type="entry name" value="FAD_FR"/>
    <property type="match status" value="1"/>
</dbReference>
<comment type="subcellular location">
    <subcellularLocation>
        <location evidence="2">Membrane</location>
        <topology evidence="2">Multi-pass membrane protein</topology>
    </subcellularLocation>
</comment>
<gene>
    <name evidence="16" type="ORF">JOE66_000564</name>
</gene>
<evidence type="ECO:0000259" key="15">
    <source>
        <dbReference type="PROSITE" id="PS51384"/>
    </source>
</evidence>
<dbReference type="InterPro" id="IPR013130">
    <property type="entry name" value="Fe3_Rdtase_TM_dom"/>
</dbReference>
<accession>A0ABS2L2E4</accession>
<dbReference type="RefSeq" id="WP_205106610.1">
    <property type="nucleotide sequence ID" value="NZ_BAAAHT010000017.1"/>
</dbReference>
<dbReference type="Gene3D" id="2.40.30.10">
    <property type="entry name" value="Translation factors"/>
    <property type="match status" value="1"/>
</dbReference>
<evidence type="ECO:0000256" key="1">
    <source>
        <dbReference type="ARBA" id="ARBA00001974"/>
    </source>
</evidence>
<sequence>MSSTLTPPRRPGTAAAPVSAPGPHGSTAGGVSAAGVASAATGRSAASLSADTRSRAKNHRRRQTAADVMQLLCVTSVAASIALYLAYAGVADFSSLQGTINAVGIMAGLAGTDLILVMLVLAARVPWIDRTVGQDRAIALHRALGKPALYLILAHGLLLTISYAMLDQIDVVGETLSLLSNSTELLLAYLGLGLLVLVVVTSIVAVRRRFAYEAWHLIHLLSYAAVLVALPHQLSTGGVLAEGTLQRVYWIALYVAAFGLIVVYRFALPIIRSARHGLRVTSVETIAPGVVSIVMSGTKLETLRVQGGQYAVWRFWSANTWWHAHPISFSAVPTANAIRITVRDLGAGSARISRVPVGTSVSIEGPYGVFTDRARTSPYLSVVTAGIGITPVRAMLEHASLRAGEASVLLRASDENGQYLWQEVAGISVSTGSSAFSMMGHRPAGTDTWMSESALRSGVTLETVFPHLHDSDLYICGPQAWADLVVQDARRAGLAEKQIHLERFDS</sequence>
<feature type="transmembrane region" description="Helical" evidence="14">
    <location>
        <begin position="247"/>
        <end position="267"/>
    </location>
</feature>
<evidence type="ECO:0000256" key="10">
    <source>
        <dbReference type="ARBA" id="ARBA00023004"/>
    </source>
</evidence>
<evidence type="ECO:0000256" key="13">
    <source>
        <dbReference type="SAM" id="MobiDB-lite"/>
    </source>
</evidence>
<keyword evidence="11" id="KW-0411">Iron-sulfur</keyword>